<evidence type="ECO:0000313" key="2">
    <source>
        <dbReference type="Proteomes" id="UP000005951"/>
    </source>
</evidence>
<sequence>MCRLVLDLPTACPPHDLLDIAATELNERGTRGWTNLELRTTQTTGTALVRRVTFTYWTPATTTLHPQRISYHTLWAHLENTDRTALLNLTAGGTVSLAITRLLTRTAGSSFFVRDPAGDHRLPTSFRIFLHTMAHGRF</sequence>
<accession>K8XMB1</accession>
<protein>
    <submittedName>
        <fullName evidence="1">Uncharacterized protein</fullName>
    </submittedName>
</protein>
<dbReference type="AlphaFoldDB" id="K8XMB1"/>
<dbReference type="Proteomes" id="UP000005951">
    <property type="component" value="Unassembled WGS sequence"/>
</dbReference>
<evidence type="ECO:0000313" key="1">
    <source>
        <dbReference type="EMBL" id="EKT78210.1"/>
    </source>
</evidence>
<proteinExistence type="predicted"/>
<comment type="caution">
    <text evidence="1">The sequence shown here is derived from an EMBL/GenBank/DDBJ whole genome shotgun (WGS) entry which is preliminary data.</text>
</comment>
<gene>
    <name evidence="1" type="ORF">WSS_A33695</name>
</gene>
<dbReference type="EMBL" id="AJYC02000111">
    <property type="protein sequence ID" value="EKT78210.1"/>
    <property type="molecule type" value="Genomic_DNA"/>
</dbReference>
<name>K8XMB1_RHOOP</name>
<reference evidence="1 2" key="1">
    <citation type="journal article" date="2013" name="Genome Announc.">
        <title>Draft Genome Sequence of Rhodococcus opacus Strain M213 Shows a Diverse Catabolic Potential.</title>
        <authorList>
            <person name="Pathak A."/>
            <person name="Green S.J."/>
            <person name="Ogram A."/>
            <person name="Chauhan A."/>
        </authorList>
    </citation>
    <scope>NUCLEOTIDE SEQUENCE [LARGE SCALE GENOMIC DNA]</scope>
    <source>
        <strain evidence="1 2">M213</strain>
    </source>
</reference>
<organism evidence="1 2">
    <name type="scientific">Rhodococcus opacus M213</name>
    <dbReference type="NCBI Taxonomy" id="1129896"/>
    <lineage>
        <taxon>Bacteria</taxon>
        <taxon>Bacillati</taxon>
        <taxon>Actinomycetota</taxon>
        <taxon>Actinomycetes</taxon>
        <taxon>Mycobacteriales</taxon>
        <taxon>Nocardiaceae</taxon>
        <taxon>Rhodococcus</taxon>
    </lineage>
</organism>